<protein>
    <submittedName>
        <fullName evidence="1">Uncharacterized protein</fullName>
    </submittedName>
</protein>
<dbReference type="OrthoDB" id="10254609at2759"/>
<dbReference type="Gene3D" id="3.90.1530.10">
    <property type="entry name" value="Conserved hypothetical protein from pyrococcus furiosus pfu- 392566-001, ParB domain"/>
    <property type="match status" value="1"/>
</dbReference>
<dbReference type="GeneID" id="25903956"/>
<dbReference type="EMBL" id="KQ241772">
    <property type="protein sequence ID" value="KNC84328.1"/>
    <property type="molecule type" value="Genomic_DNA"/>
</dbReference>
<sequence>MTIYCIFPYHIINNFDDFNDLEENSNCKEDIDSEIGGMYYVYQRITDCLCYRSGSTRGARVDCEDRYLDAADPNVYCSAIADNGGTLVPGTLCLLRPEQAHPTQLAVGKAAALCHRRQFENMSSKQLKKYIRKNLVPVFVGYNQRLYISDKHHMSYALHQANLEFKNNMLHRAMYVCVCANLDIKNNMLHRAMYVCV</sequence>
<evidence type="ECO:0000313" key="2">
    <source>
        <dbReference type="Proteomes" id="UP000054560"/>
    </source>
</evidence>
<gene>
    <name evidence="1" type="ORF">SARC_03452</name>
</gene>
<name>A0A0L0G7V8_9EUKA</name>
<dbReference type="CDD" id="cd16390">
    <property type="entry name" value="ParB_N_Srx_like"/>
    <property type="match status" value="1"/>
</dbReference>
<organism evidence="1 2">
    <name type="scientific">Sphaeroforma arctica JP610</name>
    <dbReference type="NCBI Taxonomy" id="667725"/>
    <lineage>
        <taxon>Eukaryota</taxon>
        <taxon>Ichthyosporea</taxon>
        <taxon>Ichthyophonida</taxon>
        <taxon>Sphaeroforma</taxon>
    </lineage>
</organism>
<evidence type="ECO:0000313" key="1">
    <source>
        <dbReference type="EMBL" id="KNC84328.1"/>
    </source>
</evidence>
<dbReference type="Proteomes" id="UP000054560">
    <property type="component" value="Unassembled WGS sequence"/>
</dbReference>
<dbReference type="AlphaFoldDB" id="A0A0L0G7V8"/>
<keyword evidence="2" id="KW-1185">Reference proteome</keyword>
<dbReference type="InterPro" id="IPR036086">
    <property type="entry name" value="ParB/Sulfiredoxin_sf"/>
</dbReference>
<proteinExistence type="predicted"/>
<dbReference type="RefSeq" id="XP_014158230.1">
    <property type="nucleotide sequence ID" value="XM_014302755.1"/>
</dbReference>
<dbReference type="SUPFAM" id="SSF110849">
    <property type="entry name" value="ParB/Sulfiredoxin"/>
    <property type="match status" value="1"/>
</dbReference>
<accession>A0A0L0G7V8</accession>
<dbReference type="Pfam" id="PF08857">
    <property type="entry name" value="ParBc_2"/>
    <property type="match status" value="1"/>
</dbReference>
<dbReference type="InterPro" id="IPR014956">
    <property type="entry name" value="ParBc_2"/>
</dbReference>
<reference evidence="1 2" key="1">
    <citation type="submission" date="2011-02" db="EMBL/GenBank/DDBJ databases">
        <title>The Genome Sequence of Sphaeroforma arctica JP610.</title>
        <authorList>
            <consortium name="The Broad Institute Genome Sequencing Platform"/>
            <person name="Russ C."/>
            <person name="Cuomo C."/>
            <person name="Young S.K."/>
            <person name="Zeng Q."/>
            <person name="Gargeya S."/>
            <person name="Alvarado L."/>
            <person name="Berlin A."/>
            <person name="Chapman S.B."/>
            <person name="Chen Z."/>
            <person name="Freedman E."/>
            <person name="Gellesch M."/>
            <person name="Goldberg J."/>
            <person name="Griggs A."/>
            <person name="Gujja S."/>
            <person name="Heilman E."/>
            <person name="Heiman D."/>
            <person name="Howarth C."/>
            <person name="Mehta T."/>
            <person name="Neiman D."/>
            <person name="Pearson M."/>
            <person name="Roberts A."/>
            <person name="Saif S."/>
            <person name="Shea T."/>
            <person name="Shenoy N."/>
            <person name="Sisk P."/>
            <person name="Stolte C."/>
            <person name="Sykes S."/>
            <person name="White J."/>
            <person name="Yandava C."/>
            <person name="Burger G."/>
            <person name="Gray M.W."/>
            <person name="Holland P.W.H."/>
            <person name="King N."/>
            <person name="Lang F.B.F."/>
            <person name="Roger A.J."/>
            <person name="Ruiz-Trillo I."/>
            <person name="Haas B."/>
            <person name="Nusbaum C."/>
            <person name="Birren B."/>
        </authorList>
    </citation>
    <scope>NUCLEOTIDE SEQUENCE [LARGE SCALE GENOMIC DNA]</scope>
    <source>
        <strain evidence="1 2">JP610</strain>
    </source>
</reference>